<feature type="transmembrane region" description="Helical" evidence="1">
    <location>
        <begin position="6"/>
        <end position="25"/>
    </location>
</feature>
<keyword evidence="1" id="KW-1133">Transmembrane helix</keyword>
<accession>A0A7V0LUL7</accession>
<organism evidence="2">
    <name type="scientific">candidate division WOR-3 bacterium</name>
    <dbReference type="NCBI Taxonomy" id="2052148"/>
    <lineage>
        <taxon>Bacteria</taxon>
        <taxon>Bacteria division WOR-3</taxon>
    </lineage>
</organism>
<gene>
    <name evidence="2" type="ORF">ENH14_02490</name>
</gene>
<reference evidence="2" key="1">
    <citation type="journal article" date="2020" name="mSystems">
        <title>Genome- and Community-Level Interaction Insights into Carbon Utilization and Element Cycling Functions of Hydrothermarchaeota in Hydrothermal Sediment.</title>
        <authorList>
            <person name="Zhou Z."/>
            <person name="Liu Y."/>
            <person name="Xu W."/>
            <person name="Pan J."/>
            <person name="Luo Z.H."/>
            <person name="Li M."/>
        </authorList>
    </citation>
    <scope>NUCLEOTIDE SEQUENCE [LARGE SCALE GENOMIC DNA]</scope>
    <source>
        <strain evidence="2">HyVt-28</strain>
    </source>
</reference>
<comment type="caution">
    <text evidence="2">The sequence shown here is derived from an EMBL/GenBank/DDBJ whole genome shotgun (WGS) entry which is preliminary data.</text>
</comment>
<dbReference type="AlphaFoldDB" id="A0A7V0LUL7"/>
<protein>
    <submittedName>
        <fullName evidence="2">Uncharacterized protein</fullName>
    </submittedName>
</protein>
<evidence type="ECO:0000256" key="1">
    <source>
        <dbReference type="SAM" id="Phobius"/>
    </source>
</evidence>
<dbReference type="Proteomes" id="UP000886381">
    <property type="component" value="Unassembled WGS sequence"/>
</dbReference>
<sequence>MKRIYIIVGLFIIFVASLVVGIIVIQKEERKIFQLEKAYVRTLREYSSYESAVKSIYIKNSRKLSTLPLEGMNDREKKFFIEDFFKRFLVKQSLNGEVMVSKTDYSFSSTPIRTDHINYWEVTFEITTYRDIASLIMFLEGLENFPLVLEAMDIGFGGGRKKAFIELKYKLVEMKGA</sequence>
<dbReference type="EMBL" id="DRDR01000105">
    <property type="protein sequence ID" value="HDL60304.1"/>
    <property type="molecule type" value="Genomic_DNA"/>
</dbReference>
<keyword evidence="1" id="KW-0472">Membrane</keyword>
<name>A0A7V0LUL7_UNCW3</name>
<proteinExistence type="predicted"/>
<keyword evidence="1" id="KW-0812">Transmembrane</keyword>
<evidence type="ECO:0000313" key="2">
    <source>
        <dbReference type="EMBL" id="HDL60304.1"/>
    </source>
</evidence>